<evidence type="ECO:0000313" key="3">
    <source>
        <dbReference type="EMBL" id="MFC1434162.1"/>
    </source>
</evidence>
<feature type="transmembrane region" description="Helical" evidence="2">
    <location>
        <begin position="87"/>
        <end position="116"/>
    </location>
</feature>
<evidence type="ECO:0000313" key="4">
    <source>
        <dbReference type="Proteomes" id="UP001592530"/>
    </source>
</evidence>
<feature type="region of interest" description="Disordered" evidence="1">
    <location>
        <begin position="531"/>
        <end position="559"/>
    </location>
</feature>
<feature type="region of interest" description="Disordered" evidence="1">
    <location>
        <begin position="249"/>
        <end position="278"/>
    </location>
</feature>
<gene>
    <name evidence="3" type="ORF">ACEZDB_26280</name>
</gene>
<proteinExistence type="predicted"/>
<keyword evidence="2" id="KW-0472">Membrane</keyword>
<keyword evidence="2" id="KW-0812">Transmembrane</keyword>
<feature type="transmembrane region" description="Helical" evidence="2">
    <location>
        <begin position="128"/>
        <end position="149"/>
    </location>
</feature>
<evidence type="ECO:0000256" key="2">
    <source>
        <dbReference type="SAM" id="Phobius"/>
    </source>
</evidence>
<protein>
    <submittedName>
        <fullName evidence="3">Uncharacterized protein</fullName>
    </submittedName>
</protein>
<accession>A0ABV6X7Q4</accession>
<comment type="caution">
    <text evidence="3">The sequence shown here is derived from an EMBL/GenBank/DDBJ whole genome shotgun (WGS) entry which is preliminary data.</text>
</comment>
<evidence type="ECO:0000256" key="1">
    <source>
        <dbReference type="SAM" id="MobiDB-lite"/>
    </source>
</evidence>
<feature type="compositionally biased region" description="Basic and acidic residues" evidence="1">
    <location>
        <begin position="330"/>
        <end position="348"/>
    </location>
</feature>
<keyword evidence="2" id="KW-1133">Transmembrane helix</keyword>
<feature type="region of interest" description="Disordered" evidence="1">
    <location>
        <begin position="330"/>
        <end position="351"/>
    </location>
</feature>
<name>A0ABV6X7Q4_9ACTN</name>
<dbReference type="Proteomes" id="UP001592530">
    <property type="component" value="Unassembled WGS sequence"/>
</dbReference>
<sequence>MAGAVHERVNRIGQALDWLGRWQDRIQGRMPRPIRTLDDRTGESLAKWALKNVLYARKRPVPSFGFGLALVLTHSISARRQRTLRSLALVGALVWLGAHHLRGLAAITVLVLLWQFFRGPRGKVVLRWARHSFVSLVLVAVAAYGLWVVGRPHEAVLYAAVRDGEHVTLELLIAVSVVYLVDRLTTQAYAQSVRPTRERIAMQPRLSPRAVRRIDNCAVTEMWQSIAYSTEGGIDRFVGAGLNASRPGATRIQLTPARTADERSDADDDLRDTGPDGYQKFEADELLDKVRDELEDLRGVLVETHAVPNCDVAEFLSVPPARWKDLTREATGDPKAAWPEKAEMRAEARQPPTGHFSRRYLAAQVVSWDGQIVVTVFAHAALEGKTLHFVTRPHILAPLSGWANGQPTKGFELVGRLAATPLHACGDTIALAARLYNHIGRGLGLLNAAELSLAVVMEKDDGLPVSLREHCGQFEPPDMHQREDVQRYVSILQARMFSTVSAFLADHGLATGEFQRQAVEITQNFISGDNNQVNTGKVGGDMTNRVGGPNPADGSKKED</sequence>
<reference evidence="3 4" key="1">
    <citation type="submission" date="2024-09" db="EMBL/GenBank/DDBJ databases">
        <authorList>
            <person name="Lee S.D."/>
        </authorList>
    </citation>
    <scope>NUCLEOTIDE SEQUENCE [LARGE SCALE GENOMIC DNA]</scope>
    <source>
        <strain evidence="3 4">N1-3</strain>
    </source>
</reference>
<dbReference type="RefSeq" id="WP_380556505.1">
    <property type="nucleotide sequence ID" value="NZ_JBHEZY010000012.1"/>
</dbReference>
<dbReference type="EMBL" id="JBHEZY010000012">
    <property type="protein sequence ID" value="MFC1434162.1"/>
    <property type="molecule type" value="Genomic_DNA"/>
</dbReference>
<organism evidence="3 4">
    <name type="scientific">Streptacidiphilus alkalitolerans</name>
    <dbReference type="NCBI Taxonomy" id="3342712"/>
    <lineage>
        <taxon>Bacteria</taxon>
        <taxon>Bacillati</taxon>
        <taxon>Actinomycetota</taxon>
        <taxon>Actinomycetes</taxon>
        <taxon>Kitasatosporales</taxon>
        <taxon>Streptomycetaceae</taxon>
        <taxon>Streptacidiphilus</taxon>
    </lineage>
</organism>